<feature type="coiled-coil region" evidence="1">
    <location>
        <begin position="117"/>
        <end position="144"/>
    </location>
</feature>
<evidence type="ECO:0000256" key="1">
    <source>
        <dbReference type="SAM" id="Coils"/>
    </source>
</evidence>
<dbReference type="Pfam" id="PF01451">
    <property type="entry name" value="LMWPc"/>
    <property type="match status" value="1"/>
</dbReference>
<dbReference type="SMART" id="SM00226">
    <property type="entry name" value="LMWPc"/>
    <property type="match status" value="1"/>
</dbReference>
<gene>
    <name evidence="3" type="ORF">GCM10025778_20000</name>
</gene>
<dbReference type="RefSeq" id="WP_210101128.1">
    <property type="nucleotide sequence ID" value="NZ_BAABLK010000028.1"/>
</dbReference>
<dbReference type="Proteomes" id="UP001501257">
    <property type="component" value="Unassembled WGS sequence"/>
</dbReference>
<evidence type="ECO:0000313" key="4">
    <source>
        <dbReference type="Proteomes" id="UP001501257"/>
    </source>
</evidence>
<evidence type="ECO:0000259" key="2">
    <source>
        <dbReference type="SMART" id="SM00226"/>
    </source>
</evidence>
<keyword evidence="1" id="KW-0175">Coiled coil</keyword>
<dbReference type="EMBL" id="BAABLK010000028">
    <property type="protein sequence ID" value="GAA5227467.1"/>
    <property type="molecule type" value="Genomic_DNA"/>
</dbReference>
<organism evidence="3 4">
    <name type="scientific">Paeniglutamicibacter antarcticus</name>
    <dbReference type="NCBI Taxonomy" id="494023"/>
    <lineage>
        <taxon>Bacteria</taxon>
        <taxon>Bacillati</taxon>
        <taxon>Actinomycetota</taxon>
        <taxon>Actinomycetes</taxon>
        <taxon>Micrococcales</taxon>
        <taxon>Micrococcaceae</taxon>
        <taxon>Paeniglutamicibacter</taxon>
    </lineage>
</organism>
<accession>A0ABP9TNZ1</accession>
<dbReference type="InterPro" id="IPR036196">
    <property type="entry name" value="Ptyr_pPase_sf"/>
</dbReference>
<comment type="caution">
    <text evidence="3">The sequence shown here is derived from an EMBL/GenBank/DDBJ whole genome shotgun (WGS) entry which is preliminary data.</text>
</comment>
<keyword evidence="4" id="KW-1185">Reference proteome</keyword>
<reference evidence="4" key="1">
    <citation type="journal article" date="2019" name="Int. J. Syst. Evol. Microbiol.">
        <title>The Global Catalogue of Microorganisms (GCM) 10K type strain sequencing project: providing services to taxonomists for standard genome sequencing and annotation.</title>
        <authorList>
            <consortium name="The Broad Institute Genomics Platform"/>
            <consortium name="The Broad Institute Genome Sequencing Center for Infectious Disease"/>
            <person name="Wu L."/>
            <person name="Ma J."/>
        </authorList>
    </citation>
    <scope>NUCLEOTIDE SEQUENCE [LARGE SCALE GENOMIC DNA]</scope>
    <source>
        <strain evidence="4">JCM 18952</strain>
    </source>
</reference>
<proteinExistence type="predicted"/>
<dbReference type="SUPFAM" id="SSF52788">
    <property type="entry name" value="Phosphotyrosine protein phosphatases I"/>
    <property type="match status" value="1"/>
</dbReference>
<sequence length="157" mass="17055">MNTPGDFPRPHVLFVCNTNGGKPQMAAALFRQGAGEAVHVQSAGPVPAHHGNGLAAEVMAANRVDMQFELPSELAGERLSAADRVIIMGQTRVQELEGVTMECWVPRKAPTSLANDRERMEFMRSDLEARVAQLDRDIVQAKARDTPPVVGTNVARE</sequence>
<dbReference type="Gene3D" id="3.40.50.2300">
    <property type="match status" value="1"/>
</dbReference>
<feature type="domain" description="Phosphotyrosine protein phosphatase I" evidence="2">
    <location>
        <begin position="10"/>
        <end position="137"/>
    </location>
</feature>
<dbReference type="InterPro" id="IPR023485">
    <property type="entry name" value="Ptyr_pPase"/>
</dbReference>
<evidence type="ECO:0000313" key="3">
    <source>
        <dbReference type="EMBL" id="GAA5227467.1"/>
    </source>
</evidence>
<protein>
    <recommendedName>
        <fullName evidence="2">Phosphotyrosine protein phosphatase I domain-containing protein</fullName>
    </recommendedName>
</protein>
<name>A0ABP9TNZ1_9MICC</name>